<sequence>MAATKVNPIVLFDIASKMGPWSPNTWKTRLALTYKRLPYRVEYVSYPDIELTFKQFGVPPTSDKVPQYTLPLIGDPSSDLNGKPTYIADSFKIALYLDGKYPSPKYPALFPPGTRALQRVFADRVSKLVYVMAPTMLPLVGRPGFLDHRGEEYFRRTRQARFGKSLEQLAVEGRQSWGQVRQSWDTFGCLIDSNGLNEHNPFVMGNQISYADLLLVAIFCWVKRAEIDDKSLWGEISQWQGGRWRELWDGVEGVTGKFYEEVGCK</sequence>
<dbReference type="AlphaFoldDB" id="A0A8H2X8V4"/>
<gene>
    <name evidence="2" type="ORF">RDB_LOCUS20786</name>
</gene>
<dbReference type="Proteomes" id="UP000663888">
    <property type="component" value="Unassembled WGS sequence"/>
</dbReference>
<dbReference type="InterPro" id="IPR054416">
    <property type="entry name" value="GST_UstS-like_C"/>
</dbReference>
<evidence type="ECO:0000313" key="2">
    <source>
        <dbReference type="EMBL" id="CAE6419073.1"/>
    </source>
</evidence>
<dbReference type="Gene3D" id="1.20.1050.10">
    <property type="match status" value="1"/>
</dbReference>
<dbReference type="Gene3D" id="3.40.30.10">
    <property type="entry name" value="Glutaredoxin"/>
    <property type="match status" value="1"/>
</dbReference>
<dbReference type="SUPFAM" id="SSF52833">
    <property type="entry name" value="Thioredoxin-like"/>
    <property type="match status" value="1"/>
</dbReference>
<dbReference type="Pfam" id="PF13409">
    <property type="entry name" value="GST_N_2"/>
    <property type="match status" value="1"/>
</dbReference>
<proteinExistence type="predicted"/>
<protein>
    <recommendedName>
        <fullName evidence="1">GST N-terminal domain-containing protein</fullName>
    </recommendedName>
</protein>
<evidence type="ECO:0000259" key="1">
    <source>
        <dbReference type="PROSITE" id="PS50404"/>
    </source>
</evidence>
<dbReference type="Pfam" id="PF22041">
    <property type="entry name" value="GST_C_7"/>
    <property type="match status" value="1"/>
</dbReference>
<organism evidence="2 3">
    <name type="scientific">Rhizoctonia solani</name>
    <dbReference type="NCBI Taxonomy" id="456999"/>
    <lineage>
        <taxon>Eukaryota</taxon>
        <taxon>Fungi</taxon>
        <taxon>Dikarya</taxon>
        <taxon>Basidiomycota</taxon>
        <taxon>Agaricomycotina</taxon>
        <taxon>Agaricomycetes</taxon>
        <taxon>Cantharellales</taxon>
        <taxon>Ceratobasidiaceae</taxon>
        <taxon>Rhizoctonia</taxon>
    </lineage>
</organism>
<dbReference type="PROSITE" id="PS50404">
    <property type="entry name" value="GST_NTER"/>
    <property type="match status" value="1"/>
</dbReference>
<feature type="domain" description="GST N-terminal" evidence="1">
    <location>
        <begin position="12"/>
        <end position="105"/>
    </location>
</feature>
<dbReference type="SUPFAM" id="SSF47616">
    <property type="entry name" value="GST C-terminal domain-like"/>
    <property type="match status" value="1"/>
</dbReference>
<name>A0A8H2X8V4_9AGAM</name>
<dbReference type="InterPro" id="IPR036282">
    <property type="entry name" value="Glutathione-S-Trfase_C_sf"/>
</dbReference>
<reference evidence="2" key="1">
    <citation type="submission" date="2021-01" db="EMBL/GenBank/DDBJ databases">
        <authorList>
            <person name="Kaushik A."/>
        </authorList>
    </citation>
    <scope>NUCLEOTIDE SEQUENCE</scope>
    <source>
        <strain evidence="2">AG4-R118</strain>
    </source>
</reference>
<accession>A0A8H2X8V4</accession>
<dbReference type="EMBL" id="CAJMWX010000513">
    <property type="protein sequence ID" value="CAE6419073.1"/>
    <property type="molecule type" value="Genomic_DNA"/>
</dbReference>
<dbReference type="InterPro" id="IPR004045">
    <property type="entry name" value="Glutathione_S-Trfase_N"/>
</dbReference>
<comment type="caution">
    <text evidence="2">The sequence shown here is derived from an EMBL/GenBank/DDBJ whole genome shotgun (WGS) entry which is preliminary data.</text>
</comment>
<evidence type="ECO:0000313" key="3">
    <source>
        <dbReference type="Proteomes" id="UP000663888"/>
    </source>
</evidence>
<dbReference type="InterPro" id="IPR036249">
    <property type="entry name" value="Thioredoxin-like_sf"/>
</dbReference>